<dbReference type="GO" id="GO:0044594">
    <property type="term" value="F:17-beta-hydroxysteroid dehydrogenase (NAD+) activity"/>
    <property type="evidence" value="ECO:0007669"/>
    <property type="project" value="TreeGrafter"/>
</dbReference>
<proteinExistence type="inferred from homology"/>
<evidence type="ECO:0000313" key="5">
    <source>
        <dbReference type="Proteomes" id="UP000008710"/>
    </source>
</evidence>
<protein>
    <submittedName>
        <fullName evidence="4">Probable dehydrogenase</fullName>
    </submittedName>
</protein>
<evidence type="ECO:0000259" key="3">
    <source>
        <dbReference type="Pfam" id="PF22622"/>
    </source>
</evidence>
<dbReference type="Pfam" id="PF22622">
    <property type="entry name" value="MFE-2_hydrat-2_N"/>
    <property type="match status" value="1"/>
</dbReference>
<dbReference type="HOGENOM" id="CLU_040078_1_0_11"/>
<dbReference type="Proteomes" id="UP000008710">
    <property type="component" value="Plasmid pRHL1"/>
</dbReference>
<reference evidence="5" key="1">
    <citation type="journal article" date="2006" name="Proc. Natl. Acad. Sci. U.S.A.">
        <title>The complete genome of Rhodococcus sp. RHA1 provides insights into a catabolic powerhouse.</title>
        <authorList>
            <person name="McLeod M.P."/>
            <person name="Warren R.L."/>
            <person name="Hsiao W.W.L."/>
            <person name="Araki N."/>
            <person name="Myhre M."/>
            <person name="Fernandes C."/>
            <person name="Miyazawa D."/>
            <person name="Wong W."/>
            <person name="Lillquist A.L."/>
            <person name="Wang D."/>
            <person name="Dosanjh M."/>
            <person name="Hara H."/>
            <person name="Petrescu A."/>
            <person name="Morin R.D."/>
            <person name="Yang G."/>
            <person name="Stott J.M."/>
            <person name="Schein J.E."/>
            <person name="Shin H."/>
            <person name="Smailus D."/>
            <person name="Siddiqui A.S."/>
            <person name="Marra M.A."/>
            <person name="Jones S.J.M."/>
            <person name="Holt R."/>
            <person name="Brinkman F.S.L."/>
            <person name="Miyauchi K."/>
            <person name="Fukuda M."/>
            <person name="Davies J.E."/>
            <person name="Mohn W.W."/>
            <person name="Eltis L.D."/>
        </authorList>
    </citation>
    <scope>NUCLEOTIDE SEQUENCE [LARGE SCALE GENOMIC DNA]</scope>
    <source>
        <strain evidence="5">RHA1</strain>
    </source>
</reference>
<gene>
    <name evidence="4" type="ordered locus">RHA1_ro09042</name>
</gene>
<dbReference type="InterPro" id="IPR029069">
    <property type="entry name" value="HotDog_dom_sf"/>
</dbReference>
<dbReference type="PANTHER" id="PTHR13078:SF56">
    <property type="entry name" value="PEROXISOMAL MULTIFUNCTIONAL ENZYME TYPE 2"/>
    <property type="match status" value="1"/>
</dbReference>
<dbReference type="Gene3D" id="3.10.129.10">
    <property type="entry name" value="Hotdog Thioesterase"/>
    <property type="match status" value="1"/>
</dbReference>
<dbReference type="GO" id="GO:0006635">
    <property type="term" value="P:fatty acid beta-oxidation"/>
    <property type="evidence" value="ECO:0007669"/>
    <property type="project" value="TreeGrafter"/>
</dbReference>
<comment type="similarity">
    <text evidence="1">Belongs to the enoyl-CoA hydratase/isomerase family.</text>
</comment>
<feature type="domain" description="MaoC-like" evidence="2">
    <location>
        <begin position="168"/>
        <end position="264"/>
    </location>
</feature>
<dbReference type="EMBL" id="CP000432">
    <property type="protein sequence ID" value="ABH00086.1"/>
    <property type="molecule type" value="Genomic_DNA"/>
</dbReference>
<keyword evidence="4" id="KW-0614">Plasmid</keyword>
<dbReference type="OrthoDB" id="5522043at2"/>
<dbReference type="InterPro" id="IPR002539">
    <property type="entry name" value="MaoC-like_dom"/>
</dbReference>
<dbReference type="GO" id="GO:0004300">
    <property type="term" value="F:enoyl-CoA hydratase activity"/>
    <property type="evidence" value="ECO:0007669"/>
    <property type="project" value="TreeGrafter"/>
</dbReference>
<dbReference type="GO" id="GO:0003857">
    <property type="term" value="F:(3S)-3-hydroxyacyl-CoA dehydrogenase (NAD+) activity"/>
    <property type="evidence" value="ECO:0007669"/>
    <property type="project" value="TreeGrafter"/>
</dbReference>
<geneLocation type="plasmid" evidence="4 5">
    <name>pRHL1</name>
</geneLocation>
<dbReference type="Pfam" id="PF01575">
    <property type="entry name" value="MaoC_dehydratas"/>
    <property type="match status" value="1"/>
</dbReference>
<dbReference type="AlphaFoldDB" id="Q0RXA0"/>
<evidence type="ECO:0000313" key="4">
    <source>
        <dbReference type="EMBL" id="ABH00086.1"/>
    </source>
</evidence>
<accession>Q0RXA0</accession>
<dbReference type="PANTHER" id="PTHR13078">
    <property type="entry name" value="PEROXISOMAL MULTIFUNCTIONAL ENZYME TYPE 2-RELATED"/>
    <property type="match status" value="1"/>
</dbReference>
<name>Q0RXA0_RHOJR</name>
<evidence type="ECO:0000256" key="1">
    <source>
        <dbReference type="ARBA" id="ARBA00005254"/>
    </source>
</evidence>
<dbReference type="InterPro" id="IPR054357">
    <property type="entry name" value="MFE-2_N"/>
</dbReference>
<sequence>MSRTESVQAAGGGSTAPVLSPSELVGLSLGTRVVTYDETDAILYALAVGAAAEDTDYTYERGLRVLPTFALPLGLWTADAASAAGAFVPAEALHGAQYLSLRSPLPAAGQLSISGSIAAVWDTGRSALIDVLAECEEFSAIYSIILPGKGGFGGERKPRRTPVVAETDMDVTTEFDTNPSQAALYRLTGDRHAIHIDPVAARAAGFDRPILHGLCTLGVAAREVASASDRRPDELRELSARFVSPVKPGDRLATTCRTSAADAGSVAKFVVSVVERNVLADCFATFVR</sequence>
<evidence type="ECO:0000259" key="2">
    <source>
        <dbReference type="Pfam" id="PF01575"/>
    </source>
</evidence>
<organism evidence="4 5">
    <name type="scientific">Rhodococcus jostii (strain RHA1)</name>
    <dbReference type="NCBI Taxonomy" id="101510"/>
    <lineage>
        <taxon>Bacteria</taxon>
        <taxon>Bacillati</taxon>
        <taxon>Actinomycetota</taxon>
        <taxon>Actinomycetes</taxon>
        <taxon>Mycobacteriales</taxon>
        <taxon>Nocardiaceae</taxon>
        <taxon>Rhodococcus</taxon>
    </lineage>
</organism>
<feature type="domain" description="Peroxisomal multifunctional enzyme type 2-like N-terminal" evidence="3">
    <location>
        <begin position="35"/>
        <end position="132"/>
    </location>
</feature>
<dbReference type="SUPFAM" id="SSF54637">
    <property type="entry name" value="Thioesterase/thiol ester dehydrase-isomerase"/>
    <property type="match status" value="2"/>
</dbReference>
<dbReference type="KEGG" id="rha:RHA1_ro09042"/>